<gene>
    <name evidence="5" type="ORF">J2X07_000393</name>
</gene>
<keyword evidence="2 3" id="KW-0378">Hydrolase</keyword>
<comment type="cofactor">
    <cofactor evidence="1">
        <name>Mg(2+)</name>
        <dbReference type="ChEBI" id="CHEBI:18420"/>
    </cofactor>
</comment>
<dbReference type="InterPro" id="IPR000086">
    <property type="entry name" value="NUDIX_hydrolase_dom"/>
</dbReference>
<dbReference type="EMBL" id="JAVDWA010000001">
    <property type="protein sequence ID" value="MDR7071418.1"/>
    <property type="molecule type" value="Genomic_DNA"/>
</dbReference>
<sequence length="150" mass="17749">MNPNFTNNHYEYMDLLPVDEGEIEKYKKLAGSFAVITCEGKFLICYNKWRNQWELPAGKREHGETPKECAIRELYEETGQRVDNLKFKGLLKLINRTNGELKFNPVYYGELESLQPFHENEETSDIMLWDTEEEIGYFDLIDLQVLKKMK</sequence>
<comment type="similarity">
    <text evidence="3">Belongs to the Nudix hydrolase family.</text>
</comment>
<proteinExistence type="inferred from homology"/>
<dbReference type="PANTHER" id="PTHR43046:SF14">
    <property type="entry name" value="MUTT_NUDIX FAMILY PROTEIN"/>
    <property type="match status" value="1"/>
</dbReference>
<dbReference type="Proteomes" id="UP001258181">
    <property type="component" value="Unassembled WGS sequence"/>
</dbReference>
<dbReference type="InterPro" id="IPR020476">
    <property type="entry name" value="Nudix_hydrolase"/>
</dbReference>
<dbReference type="GO" id="GO:0035539">
    <property type="term" value="F:8-oxo-7,8-dihydrodeoxyguanosine triphosphate pyrophosphatase activity"/>
    <property type="evidence" value="ECO:0007669"/>
    <property type="project" value="UniProtKB-EC"/>
</dbReference>
<evidence type="ECO:0000259" key="4">
    <source>
        <dbReference type="PROSITE" id="PS51462"/>
    </source>
</evidence>
<reference evidence="5 6" key="1">
    <citation type="submission" date="2023-07" db="EMBL/GenBank/DDBJ databases">
        <title>Sorghum-associated microbial communities from plants grown in Nebraska, USA.</title>
        <authorList>
            <person name="Schachtman D."/>
        </authorList>
    </citation>
    <scope>NUCLEOTIDE SEQUENCE [LARGE SCALE GENOMIC DNA]</scope>
    <source>
        <strain evidence="5 6">BE211</strain>
    </source>
</reference>
<dbReference type="Gene3D" id="3.90.79.10">
    <property type="entry name" value="Nucleoside Triphosphate Pyrophosphohydrolase"/>
    <property type="match status" value="1"/>
</dbReference>
<evidence type="ECO:0000256" key="1">
    <source>
        <dbReference type="ARBA" id="ARBA00001946"/>
    </source>
</evidence>
<dbReference type="PROSITE" id="PS51462">
    <property type="entry name" value="NUDIX"/>
    <property type="match status" value="1"/>
</dbReference>
<dbReference type="PROSITE" id="PS00893">
    <property type="entry name" value="NUDIX_BOX"/>
    <property type="match status" value="1"/>
</dbReference>
<dbReference type="EC" id="3.6.1.55" evidence="5"/>
<evidence type="ECO:0000256" key="2">
    <source>
        <dbReference type="ARBA" id="ARBA00022801"/>
    </source>
</evidence>
<dbReference type="PANTHER" id="PTHR43046">
    <property type="entry name" value="GDP-MANNOSE MANNOSYL HYDROLASE"/>
    <property type="match status" value="1"/>
</dbReference>
<evidence type="ECO:0000313" key="6">
    <source>
        <dbReference type="Proteomes" id="UP001258181"/>
    </source>
</evidence>
<accession>A0ABU1TW26</accession>
<dbReference type="InterPro" id="IPR015797">
    <property type="entry name" value="NUDIX_hydrolase-like_dom_sf"/>
</dbReference>
<dbReference type="SUPFAM" id="SSF55811">
    <property type="entry name" value="Nudix"/>
    <property type="match status" value="1"/>
</dbReference>
<evidence type="ECO:0000256" key="3">
    <source>
        <dbReference type="RuleBase" id="RU003476"/>
    </source>
</evidence>
<comment type="caution">
    <text evidence="5">The sequence shown here is derived from an EMBL/GenBank/DDBJ whole genome shotgun (WGS) entry which is preliminary data.</text>
</comment>
<protein>
    <submittedName>
        <fullName evidence="5">8-oxo-dGTP diphosphatase</fullName>
        <ecNumber evidence="5">3.6.1.55</ecNumber>
    </submittedName>
</protein>
<keyword evidence="6" id="KW-1185">Reference proteome</keyword>
<dbReference type="Pfam" id="PF00293">
    <property type="entry name" value="NUDIX"/>
    <property type="match status" value="1"/>
</dbReference>
<dbReference type="PRINTS" id="PR00502">
    <property type="entry name" value="NUDIXFAMILY"/>
</dbReference>
<organism evidence="5 6">
    <name type="scientific">Fictibacillus barbaricus</name>
    <dbReference type="NCBI Taxonomy" id="182136"/>
    <lineage>
        <taxon>Bacteria</taxon>
        <taxon>Bacillati</taxon>
        <taxon>Bacillota</taxon>
        <taxon>Bacilli</taxon>
        <taxon>Bacillales</taxon>
        <taxon>Fictibacillaceae</taxon>
        <taxon>Fictibacillus</taxon>
    </lineage>
</organism>
<feature type="domain" description="Nudix hydrolase" evidence="4">
    <location>
        <begin position="25"/>
        <end position="150"/>
    </location>
</feature>
<dbReference type="InterPro" id="IPR020084">
    <property type="entry name" value="NUDIX_hydrolase_CS"/>
</dbReference>
<evidence type="ECO:0000313" key="5">
    <source>
        <dbReference type="EMBL" id="MDR7071418.1"/>
    </source>
</evidence>
<dbReference type="RefSeq" id="WP_310255987.1">
    <property type="nucleotide sequence ID" value="NZ_JAVDWA010000001.1"/>
</dbReference>
<name>A0ABU1TW26_9BACL</name>